<evidence type="ECO:0000256" key="1">
    <source>
        <dbReference type="SAM" id="MobiDB-lite"/>
    </source>
</evidence>
<evidence type="ECO:0000313" key="2">
    <source>
        <dbReference type="EMBL" id="KAL1897592.1"/>
    </source>
</evidence>
<dbReference type="Proteomes" id="UP001583186">
    <property type="component" value="Unassembled WGS sequence"/>
</dbReference>
<comment type="caution">
    <text evidence="2">The sequence shown here is derived from an EMBL/GenBank/DDBJ whole genome shotgun (WGS) entry which is preliminary data.</text>
</comment>
<proteinExistence type="predicted"/>
<sequence length="268" mass="29247">MDIDVDINSRDCDDPGGNVDDITVTTPMVTTPMVGDLDLTTTVRDDVSSPFVFHRSVASPPKASPSSASKKAVVSNKTLRGRILKKANAKAKIMDGNQFKKMLAGHPGPSTMESTTASATNGIEQRQEMANAHAEQIASGDTDIARLKYQINDLSKMMYDLRHENWALENRVTALKATVLTNEEQLLHTSKMEAKLDHALRYIEALKKQVRSYGGTVFADGMEGFADSVAQDGDDNSEDGDIPAYYPQAAAKPQQYTALAIQNRRALK</sequence>
<dbReference type="EMBL" id="JAWCUI010000018">
    <property type="protein sequence ID" value="KAL1897592.1"/>
    <property type="molecule type" value="Genomic_DNA"/>
</dbReference>
<protein>
    <submittedName>
        <fullName evidence="2">Uncharacterized protein</fullName>
    </submittedName>
</protein>
<accession>A0ABR3ZBC8</accession>
<gene>
    <name evidence="2" type="ORF">Sste5346_003898</name>
</gene>
<feature type="region of interest" description="Disordered" evidence="1">
    <location>
        <begin position="228"/>
        <end position="247"/>
    </location>
</feature>
<name>A0ABR3ZBC8_9PEZI</name>
<reference evidence="2 3" key="1">
    <citation type="journal article" date="2024" name="IMA Fungus">
        <title>IMA Genome - F19 : A genome assembly and annotation guide to empower mycologists, including annotated draft genome sequences of Ceratocystis pirilliformis, Diaporthe australafricana, Fusarium ophioides, Paecilomyces lecythidis, and Sporothrix stenoceras.</title>
        <authorList>
            <person name="Aylward J."/>
            <person name="Wilson A.M."/>
            <person name="Visagie C.M."/>
            <person name="Spraker J."/>
            <person name="Barnes I."/>
            <person name="Buitendag C."/>
            <person name="Ceriani C."/>
            <person name="Del Mar Angel L."/>
            <person name="du Plessis D."/>
            <person name="Fuchs T."/>
            <person name="Gasser K."/>
            <person name="Kramer D."/>
            <person name="Li W."/>
            <person name="Munsamy K."/>
            <person name="Piso A."/>
            <person name="Price J.L."/>
            <person name="Sonnekus B."/>
            <person name="Thomas C."/>
            <person name="van der Nest A."/>
            <person name="van Dijk A."/>
            <person name="van Heerden A."/>
            <person name="van Vuuren N."/>
            <person name="Yilmaz N."/>
            <person name="Duong T.A."/>
            <person name="van der Merwe N.A."/>
            <person name="Wingfield M.J."/>
            <person name="Wingfield B.D."/>
        </authorList>
    </citation>
    <scope>NUCLEOTIDE SEQUENCE [LARGE SCALE GENOMIC DNA]</scope>
    <source>
        <strain evidence="2 3">CMW 5346</strain>
    </source>
</reference>
<feature type="compositionally biased region" description="Acidic residues" evidence="1">
    <location>
        <begin position="232"/>
        <end position="241"/>
    </location>
</feature>
<organism evidence="2 3">
    <name type="scientific">Sporothrix stenoceras</name>
    <dbReference type="NCBI Taxonomy" id="5173"/>
    <lineage>
        <taxon>Eukaryota</taxon>
        <taxon>Fungi</taxon>
        <taxon>Dikarya</taxon>
        <taxon>Ascomycota</taxon>
        <taxon>Pezizomycotina</taxon>
        <taxon>Sordariomycetes</taxon>
        <taxon>Sordariomycetidae</taxon>
        <taxon>Ophiostomatales</taxon>
        <taxon>Ophiostomataceae</taxon>
        <taxon>Sporothrix</taxon>
    </lineage>
</organism>
<evidence type="ECO:0000313" key="3">
    <source>
        <dbReference type="Proteomes" id="UP001583186"/>
    </source>
</evidence>
<feature type="region of interest" description="Disordered" evidence="1">
    <location>
        <begin position="1"/>
        <end position="20"/>
    </location>
</feature>
<keyword evidence="3" id="KW-1185">Reference proteome</keyword>